<evidence type="ECO:0000313" key="2">
    <source>
        <dbReference type="Proteomes" id="UP000269693"/>
    </source>
</evidence>
<keyword evidence="2" id="KW-1185">Reference proteome</keyword>
<proteinExistence type="predicted"/>
<dbReference type="InterPro" id="IPR010980">
    <property type="entry name" value="Cyt_c/b562"/>
</dbReference>
<sequence length="140" mass="15849">MKQLIIVLLMSLVLFSCKKEEKKQPKEELIMYQSSEMAALMNAMYEGNMTVKNKILEGEPIGDFPETYLNIHSAVLTDPADRNASFEAFSKLYIQNIQQVYLGSKDSIKQNFNKAVNSCIACHKTTCTGPIPRIKKLLIK</sequence>
<dbReference type="Proteomes" id="UP000269693">
    <property type="component" value="Chromosome"/>
</dbReference>
<dbReference type="PROSITE" id="PS51257">
    <property type="entry name" value="PROKAR_LIPOPROTEIN"/>
    <property type="match status" value="1"/>
</dbReference>
<dbReference type="RefSeq" id="WP_073181822.1">
    <property type="nucleotide sequence ID" value="NZ_CP032544.1"/>
</dbReference>
<evidence type="ECO:0008006" key="3">
    <source>
        <dbReference type="Google" id="ProtNLM"/>
    </source>
</evidence>
<reference evidence="1 2" key="1">
    <citation type="submission" date="2018-09" db="EMBL/GenBank/DDBJ databases">
        <title>Insights into the microbiota of Asian seabass (Lates calcarifer) with tenacibaculosis symptoms and description of sp. nov. Tenacibaculum singaporense.</title>
        <authorList>
            <person name="Miyake S."/>
            <person name="Soh M."/>
            <person name="Azman M.N."/>
            <person name="Ngoh S.Y."/>
            <person name="Orban L."/>
            <person name="Seedorf H."/>
        </authorList>
    </citation>
    <scope>NUCLEOTIDE SEQUENCE [LARGE SCALE GENOMIC DNA]</scope>
    <source>
        <strain evidence="1 2">DSM 13764</strain>
    </source>
</reference>
<dbReference type="EMBL" id="CP032544">
    <property type="protein sequence ID" value="AZJ33582.1"/>
    <property type="molecule type" value="Genomic_DNA"/>
</dbReference>
<accession>A0ABM7CIF7</accession>
<gene>
    <name evidence="1" type="ORF">D6200_13800</name>
</gene>
<evidence type="ECO:0000313" key="1">
    <source>
        <dbReference type="EMBL" id="AZJ33582.1"/>
    </source>
</evidence>
<protein>
    <recommendedName>
        <fullName evidence="3">Cytochrome C</fullName>
    </recommendedName>
</protein>
<dbReference type="SUPFAM" id="SSF47175">
    <property type="entry name" value="Cytochromes"/>
    <property type="match status" value="1"/>
</dbReference>
<name>A0ABM7CIF7_9FLAO</name>
<organism evidence="1 2">
    <name type="scientific">Tenacibaculum mesophilum</name>
    <dbReference type="NCBI Taxonomy" id="104268"/>
    <lineage>
        <taxon>Bacteria</taxon>
        <taxon>Pseudomonadati</taxon>
        <taxon>Bacteroidota</taxon>
        <taxon>Flavobacteriia</taxon>
        <taxon>Flavobacteriales</taxon>
        <taxon>Flavobacteriaceae</taxon>
        <taxon>Tenacibaculum</taxon>
    </lineage>
</organism>